<dbReference type="AlphaFoldDB" id="A0AAN6Q2I9"/>
<reference evidence="1" key="2">
    <citation type="submission" date="2023-05" db="EMBL/GenBank/DDBJ databases">
        <authorList>
            <consortium name="Lawrence Berkeley National Laboratory"/>
            <person name="Steindorff A."/>
            <person name="Hensen N."/>
            <person name="Bonometti L."/>
            <person name="Westerberg I."/>
            <person name="Brannstrom I.O."/>
            <person name="Guillou S."/>
            <person name="Cros-Aarteil S."/>
            <person name="Calhoun S."/>
            <person name="Haridas S."/>
            <person name="Kuo A."/>
            <person name="Mondo S."/>
            <person name="Pangilinan J."/>
            <person name="Riley R."/>
            <person name="Labutti K."/>
            <person name="Andreopoulos B."/>
            <person name="Lipzen A."/>
            <person name="Chen C."/>
            <person name="Yanf M."/>
            <person name="Daum C."/>
            <person name="Ng V."/>
            <person name="Clum A."/>
            <person name="Ohm R."/>
            <person name="Martin F."/>
            <person name="Silar P."/>
            <person name="Natvig D."/>
            <person name="Lalanne C."/>
            <person name="Gautier V."/>
            <person name="Ament-Velasquez S.L."/>
            <person name="Kruys A."/>
            <person name="Hutchinson M.I."/>
            <person name="Powell A.J."/>
            <person name="Barry K."/>
            <person name="Miller A.N."/>
            <person name="Grigoriev I.V."/>
            <person name="Debuchy R."/>
            <person name="Gladieux P."/>
            <person name="Thoren M.H."/>
            <person name="Johannesson H."/>
        </authorList>
    </citation>
    <scope>NUCLEOTIDE SEQUENCE</scope>
    <source>
        <strain evidence="1">CBS 757.83</strain>
    </source>
</reference>
<keyword evidence="2" id="KW-1185">Reference proteome</keyword>
<evidence type="ECO:0000313" key="2">
    <source>
        <dbReference type="Proteomes" id="UP001305647"/>
    </source>
</evidence>
<protein>
    <submittedName>
        <fullName evidence="1">Uncharacterized protein</fullName>
    </submittedName>
</protein>
<dbReference type="EMBL" id="MU863640">
    <property type="protein sequence ID" value="KAK4100550.1"/>
    <property type="molecule type" value="Genomic_DNA"/>
</dbReference>
<sequence length="71" mass="7580">MREGGRSARTGTAQLLALTPVPSCPPSMFRPLTAEDGRCCPTLPGNPVQVTRAMRCFCDISPFATSRWPGG</sequence>
<accession>A0AAN6Q2I9</accession>
<gene>
    <name evidence="1" type="ORF">N658DRAFT_497291</name>
</gene>
<comment type="caution">
    <text evidence="1">The sequence shown here is derived from an EMBL/GenBank/DDBJ whole genome shotgun (WGS) entry which is preliminary data.</text>
</comment>
<proteinExistence type="predicted"/>
<name>A0AAN6Q2I9_9PEZI</name>
<organism evidence="1 2">
    <name type="scientific">Parathielavia hyrcaniae</name>
    <dbReference type="NCBI Taxonomy" id="113614"/>
    <lineage>
        <taxon>Eukaryota</taxon>
        <taxon>Fungi</taxon>
        <taxon>Dikarya</taxon>
        <taxon>Ascomycota</taxon>
        <taxon>Pezizomycotina</taxon>
        <taxon>Sordariomycetes</taxon>
        <taxon>Sordariomycetidae</taxon>
        <taxon>Sordariales</taxon>
        <taxon>Chaetomiaceae</taxon>
        <taxon>Parathielavia</taxon>
    </lineage>
</organism>
<dbReference type="Proteomes" id="UP001305647">
    <property type="component" value="Unassembled WGS sequence"/>
</dbReference>
<evidence type="ECO:0000313" key="1">
    <source>
        <dbReference type="EMBL" id="KAK4100550.1"/>
    </source>
</evidence>
<reference evidence="1" key="1">
    <citation type="journal article" date="2023" name="Mol. Phylogenet. Evol.">
        <title>Genome-scale phylogeny and comparative genomics of the fungal order Sordariales.</title>
        <authorList>
            <person name="Hensen N."/>
            <person name="Bonometti L."/>
            <person name="Westerberg I."/>
            <person name="Brannstrom I.O."/>
            <person name="Guillou S."/>
            <person name="Cros-Aarteil S."/>
            <person name="Calhoun S."/>
            <person name="Haridas S."/>
            <person name="Kuo A."/>
            <person name="Mondo S."/>
            <person name="Pangilinan J."/>
            <person name="Riley R."/>
            <person name="LaButti K."/>
            <person name="Andreopoulos B."/>
            <person name="Lipzen A."/>
            <person name="Chen C."/>
            <person name="Yan M."/>
            <person name="Daum C."/>
            <person name="Ng V."/>
            <person name="Clum A."/>
            <person name="Steindorff A."/>
            <person name="Ohm R.A."/>
            <person name="Martin F."/>
            <person name="Silar P."/>
            <person name="Natvig D.O."/>
            <person name="Lalanne C."/>
            <person name="Gautier V."/>
            <person name="Ament-Velasquez S.L."/>
            <person name="Kruys A."/>
            <person name="Hutchinson M.I."/>
            <person name="Powell A.J."/>
            <person name="Barry K."/>
            <person name="Miller A.N."/>
            <person name="Grigoriev I.V."/>
            <person name="Debuchy R."/>
            <person name="Gladieux P."/>
            <person name="Hiltunen Thoren M."/>
            <person name="Johannesson H."/>
        </authorList>
    </citation>
    <scope>NUCLEOTIDE SEQUENCE</scope>
    <source>
        <strain evidence="1">CBS 757.83</strain>
    </source>
</reference>